<proteinExistence type="predicted"/>
<gene>
    <name evidence="1" type="ORF">GCM10010347_37660</name>
</gene>
<sequence length="80" mass="8488">MVTGMFGEPRRGVRNDLGGDHFRPGSPALISVFIDIAMITSEVASAVNLEDDLAKCDQAGHSTSLERGLRCQSAELKIGA</sequence>
<reference evidence="2" key="1">
    <citation type="journal article" date="2019" name="Int. J. Syst. Evol. Microbiol.">
        <title>The Global Catalogue of Microorganisms (GCM) 10K type strain sequencing project: providing services to taxonomists for standard genome sequencing and annotation.</title>
        <authorList>
            <consortium name="The Broad Institute Genomics Platform"/>
            <consortium name="The Broad Institute Genome Sequencing Center for Infectious Disease"/>
            <person name="Wu L."/>
            <person name="Ma J."/>
        </authorList>
    </citation>
    <scope>NUCLEOTIDE SEQUENCE [LARGE SCALE GENOMIC DNA]</scope>
    <source>
        <strain evidence="2">JCM 4738</strain>
    </source>
</reference>
<organism evidence="1 2">
    <name type="scientific">Streptomyces cirratus</name>
    <dbReference type="NCBI Taxonomy" id="68187"/>
    <lineage>
        <taxon>Bacteria</taxon>
        <taxon>Bacillati</taxon>
        <taxon>Actinomycetota</taxon>
        <taxon>Actinomycetes</taxon>
        <taxon>Kitasatosporales</taxon>
        <taxon>Streptomycetaceae</taxon>
        <taxon>Streptomyces</taxon>
    </lineage>
</organism>
<comment type="caution">
    <text evidence="1">The sequence shown here is derived from an EMBL/GenBank/DDBJ whole genome shotgun (WGS) entry which is preliminary data.</text>
</comment>
<accession>A0ABQ3EUR3</accession>
<keyword evidence="2" id="KW-1185">Reference proteome</keyword>
<dbReference type="Proteomes" id="UP000642673">
    <property type="component" value="Unassembled WGS sequence"/>
</dbReference>
<evidence type="ECO:0000313" key="2">
    <source>
        <dbReference type="Proteomes" id="UP000642673"/>
    </source>
</evidence>
<name>A0ABQ3EUR3_9ACTN</name>
<evidence type="ECO:0000313" key="1">
    <source>
        <dbReference type="EMBL" id="GHB64108.1"/>
    </source>
</evidence>
<protein>
    <submittedName>
        <fullName evidence="1">Uncharacterized protein</fullName>
    </submittedName>
</protein>
<dbReference type="EMBL" id="BMVP01000006">
    <property type="protein sequence ID" value="GHB64108.1"/>
    <property type="molecule type" value="Genomic_DNA"/>
</dbReference>